<dbReference type="InterPro" id="IPR053093">
    <property type="entry name" value="GPCR-like"/>
</dbReference>
<organism evidence="8 9">
    <name type="scientific">Litomosoides sigmodontis</name>
    <name type="common">Filarial nematode worm</name>
    <dbReference type="NCBI Taxonomy" id="42156"/>
    <lineage>
        <taxon>Eukaryota</taxon>
        <taxon>Metazoa</taxon>
        <taxon>Ecdysozoa</taxon>
        <taxon>Nematoda</taxon>
        <taxon>Chromadorea</taxon>
        <taxon>Rhabditida</taxon>
        <taxon>Spirurina</taxon>
        <taxon>Spiruromorpha</taxon>
        <taxon>Filarioidea</taxon>
        <taxon>Onchocercidae</taxon>
        <taxon>Litomosoides</taxon>
    </lineage>
</organism>
<dbReference type="Proteomes" id="UP000277928">
    <property type="component" value="Unassembled WGS sequence"/>
</dbReference>
<feature type="compositionally biased region" description="Polar residues" evidence="5">
    <location>
        <begin position="283"/>
        <end position="296"/>
    </location>
</feature>
<feature type="compositionally biased region" description="Polar residues" evidence="5">
    <location>
        <begin position="237"/>
        <end position="246"/>
    </location>
</feature>
<reference evidence="8 9" key="1">
    <citation type="submission" date="2018-08" db="EMBL/GenBank/DDBJ databases">
        <authorList>
            <person name="Laetsch R D."/>
            <person name="Stevens L."/>
            <person name="Kumar S."/>
            <person name="Blaxter L. M."/>
        </authorList>
    </citation>
    <scope>NUCLEOTIDE SEQUENCE [LARGE SCALE GENOMIC DNA]</scope>
</reference>
<dbReference type="InterPro" id="IPR017452">
    <property type="entry name" value="GPCR_Rhodpsn_7TM"/>
</dbReference>
<evidence type="ECO:0000256" key="2">
    <source>
        <dbReference type="ARBA" id="ARBA00022692"/>
    </source>
</evidence>
<accession>A0A3P6T448</accession>
<dbReference type="PANTHER" id="PTHR47760">
    <property type="entry name" value="G-PROTEIN COUPLED RECEPTOR B0563.6-LIKE PROTEIN-RELATED"/>
    <property type="match status" value="1"/>
</dbReference>
<dbReference type="OrthoDB" id="10033446at2759"/>
<name>A0A3P6T448_LITSI</name>
<evidence type="ECO:0000313" key="9">
    <source>
        <dbReference type="Proteomes" id="UP000277928"/>
    </source>
</evidence>
<feature type="domain" description="G-protein coupled receptors family 1 profile" evidence="7">
    <location>
        <begin position="56"/>
        <end position="180"/>
    </location>
</feature>
<sequence length="296" mass="33492">MLTGERLYGCKRVDCGVPNDDAVHGRLPSVSSSFSQDAESVPILPPGITSCRFVVCDRKIETWYKVYEWCRETISRLLPFVLVAYFNSKILITYRNTKKERFQRLASNQQNISMKSEQEEKQLFTLLFSIVIIFFICTIPAAPLTIFVSDKRSFNVPFQIIRAIINVMEFTKFALNFYFYCLINPNIRLICLNMFRSKQLKKPFRKLGQTTNSVSHYARNSCFSAYDCKPSNGSSTFLRSLPSTKPENVPMDESDKQLTTIDDNLPDEKGVDEDDAGDGGHGNSASATTDDSAIGD</sequence>
<dbReference type="GO" id="GO:0016020">
    <property type="term" value="C:membrane"/>
    <property type="evidence" value="ECO:0007669"/>
    <property type="project" value="UniProtKB-SubCell"/>
</dbReference>
<comment type="subcellular location">
    <subcellularLocation>
        <location evidence="1">Membrane</location>
    </subcellularLocation>
</comment>
<evidence type="ECO:0000256" key="4">
    <source>
        <dbReference type="ARBA" id="ARBA00023136"/>
    </source>
</evidence>
<gene>
    <name evidence="8" type="ORF">NLS_LOCUS3674</name>
</gene>
<keyword evidence="9" id="KW-1185">Reference proteome</keyword>
<feature type="region of interest" description="Disordered" evidence="5">
    <location>
        <begin position="237"/>
        <end position="296"/>
    </location>
</feature>
<keyword evidence="4 6" id="KW-0472">Membrane</keyword>
<proteinExistence type="predicted"/>
<keyword evidence="3 6" id="KW-1133">Transmembrane helix</keyword>
<evidence type="ECO:0000259" key="7">
    <source>
        <dbReference type="PROSITE" id="PS50262"/>
    </source>
</evidence>
<evidence type="ECO:0000256" key="5">
    <source>
        <dbReference type="SAM" id="MobiDB-lite"/>
    </source>
</evidence>
<keyword evidence="2 6" id="KW-0812">Transmembrane</keyword>
<dbReference type="EMBL" id="UYRX01000206">
    <property type="protein sequence ID" value="VDK77453.1"/>
    <property type="molecule type" value="Genomic_DNA"/>
</dbReference>
<dbReference type="PANTHER" id="PTHR47760:SF1">
    <property type="entry name" value="G-PROTEIN COUPLED RECEPTORS FAMILY 1 PROFILE DOMAIN-CONTAINING PROTEIN"/>
    <property type="match status" value="1"/>
</dbReference>
<evidence type="ECO:0000313" key="8">
    <source>
        <dbReference type="EMBL" id="VDK77453.1"/>
    </source>
</evidence>
<evidence type="ECO:0000256" key="3">
    <source>
        <dbReference type="ARBA" id="ARBA00022989"/>
    </source>
</evidence>
<evidence type="ECO:0000256" key="1">
    <source>
        <dbReference type="ARBA" id="ARBA00004370"/>
    </source>
</evidence>
<dbReference type="STRING" id="42156.A0A3P6T448"/>
<feature type="transmembrane region" description="Helical" evidence="6">
    <location>
        <begin position="123"/>
        <end position="148"/>
    </location>
</feature>
<evidence type="ECO:0000256" key="6">
    <source>
        <dbReference type="SAM" id="Phobius"/>
    </source>
</evidence>
<dbReference type="PROSITE" id="PS50262">
    <property type="entry name" value="G_PROTEIN_RECEP_F1_2"/>
    <property type="match status" value="1"/>
</dbReference>
<dbReference type="AlphaFoldDB" id="A0A3P6T448"/>
<dbReference type="Gene3D" id="1.20.1070.10">
    <property type="entry name" value="Rhodopsin 7-helix transmembrane proteins"/>
    <property type="match status" value="1"/>
</dbReference>
<dbReference type="SUPFAM" id="SSF81321">
    <property type="entry name" value="Family A G protein-coupled receptor-like"/>
    <property type="match status" value="1"/>
</dbReference>
<protein>
    <recommendedName>
        <fullName evidence="7">G-protein coupled receptors family 1 profile domain-containing protein</fullName>
    </recommendedName>
</protein>